<protein>
    <submittedName>
        <fullName evidence="1">Uncharacterized protein</fullName>
    </submittedName>
</protein>
<comment type="caution">
    <text evidence="1">The sequence shown here is derived from an EMBL/GenBank/DDBJ whole genome shotgun (WGS) entry which is preliminary data.</text>
</comment>
<keyword evidence="2" id="KW-1185">Reference proteome</keyword>
<proteinExistence type="predicted"/>
<dbReference type="Proteomes" id="UP001064048">
    <property type="component" value="Chromosome 14"/>
</dbReference>
<sequence length="885" mass="101124">MDDSQSSDFLSNSIDYSFNSPENISTVPYDVLMLKTKKSLTESLQNKIPDSLSNFTPILEDCSSCISQSLDLILGVLLDPEVHFQTLIVYMEHAVCLLQMLSDYIKTLVESVTISCCTLKTFPVTTGNIVMAVFTHCRDSETLYGKHLRHVERQLKKLFKTCHELQLTYLMVMERHFIFDLNEDEEQDVLIKALDINLAIGEIVQSLDVKTMAEQWKAYTMICENHSRFLSDKMIFQDCSKVLCNMTVKNISTAVEANEEDKIVLRSLKVASFTIKILLKLCGIFKCASPESYVNVLELFLFIIKNSDPYLELKHKKTTQFIHQLTNIVTSVSDVLLADIVSQDMFIECCLQYDIDASSDKDEMLGAFFVLVTSVIEKLLSKNDDTLNKFKHKFILCLFNIVPKGNVWFNLGLKFTAISRQHTYGLYEHVLVHTIALASTLSLDEYSLLEGILYETLLGTDSWSALFASDLWVAMSRYNRQLLIEQFVFLCKSHQKLEKNMMFQDSPQKVHLSYTIARLFDAMKTEDKIRLNNRYNLAVWTPIQIKNTAPEVQEKVIEDTINELISKFENFLSSSLQSEDDIGHMNRLMKAAATCRFVDGDETFEDYVVKVWVKSCPKSRMLLSQGQMDKGWLWYLEHIEALGALTKAMKRLFKDTEALAKILHVMANIAQLGNTELHLVLLDLLCQISLQIANEDKSQLEQLTMQAYCSILQNKDTIIKNALLKSLKHFSNHENFEYVVSLISSVDNSLQEKYALLLQASSQETKHWRNNLTSEESSHKSVYAHKCVENAQIVELSSSGCSKELKENSNNFDFADIDSLFGGETDYDQPASKKAKLTMVHRTADIISRLETDSSLLCSEKENVFSYEEISRIRAVCDRLRNITD</sequence>
<name>A0ACC0J7B2_CHOFU</name>
<accession>A0ACC0J7B2</accession>
<dbReference type="EMBL" id="CM046114">
    <property type="protein sequence ID" value="KAI8419991.1"/>
    <property type="molecule type" value="Genomic_DNA"/>
</dbReference>
<evidence type="ECO:0000313" key="1">
    <source>
        <dbReference type="EMBL" id="KAI8419991.1"/>
    </source>
</evidence>
<evidence type="ECO:0000313" key="2">
    <source>
        <dbReference type="Proteomes" id="UP001064048"/>
    </source>
</evidence>
<gene>
    <name evidence="1" type="ORF">MSG28_008594</name>
</gene>
<reference evidence="1 2" key="1">
    <citation type="journal article" date="2022" name="Genome Biol. Evol.">
        <title>The Spruce Budworm Genome: Reconstructing the Evolutionary History of Antifreeze Proteins.</title>
        <authorList>
            <person name="Beliveau C."/>
            <person name="Gagne P."/>
            <person name="Picq S."/>
            <person name="Vernygora O."/>
            <person name="Keeling C.I."/>
            <person name="Pinkney K."/>
            <person name="Doucet D."/>
            <person name="Wen F."/>
            <person name="Johnston J.S."/>
            <person name="Maaroufi H."/>
            <person name="Boyle B."/>
            <person name="Laroche J."/>
            <person name="Dewar K."/>
            <person name="Juretic N."/>
            <person name="Blackburn G."/>
            <person name="Nisole A."/>
            <person name="Brunet B."/>
            <person name="Brandao M."/>
            <person name="Lumley L."/>
            <person name="Duan J."/>
            <person name="Quan G."/>
            <person name="Lucarotti C.J."/>
            <person name="Roe A.D."/>
            <person name="Sperling F.A.H."/>
            <person name="Levesque R.C."/>
            <person name="Cusson M."/>
        </authorList>
    </citation>
    <scope>NUCLEOTIDE SEQUENCE [LARGE SCALE GENOMIC DNA]</scope>
    <source>
        <strain evidence="1">Glfc:IPQL:Cfum</strain>
    </source>
</reference>
<organism evidence="1 2">
    <name type="scientific">Choristoneura fumiferana</name>
    <name type="common">Spruce budworm moth</name>
    <name type="synonym">Archips fumiferana</name>
    <dbReference type="NCBI Taxonomy" id="7141"/>
    <lineage>
        <taxon>Eukaryota</taxon>
        <taxon>Metazoa</taxon>
        <taxon>Ecdysozoa</taxon>
        <taxon>Arthropoda</taxon>
        <taxon>Hexapoda</taxon>
        <taxon>Insecta</taxon>
        <taxon>Pterygota</taxon>
        <taxon>Neoptera</taxon>
        <taxon>Endopterygota</taxon>
        <taxon>Lepidoptera</taxon>
        <taxon>Glossata</taxon>
        <taxon>Ditrysia</taxon>
        <taxon>Tortricoidea</taxon>
        <taxon>Tortricidae</taxon>
        <taxon>Tortricinae</taxon>
        <taxon>Choristoneura</taxon>
    </lineage>
</organism>